<organism evidence="1 2">
    <name type="scientific">Desulfonema magnum</name>
    <dbReference type="NCBI Taxonomy" id="45655"/>
    <lineage>
        <taxon>Bacteria</taxon>
        <taxon>Pseudomonadati</taxon>
        <taxon>Thermodesulfobacteriota</taxon>
        <taxon>Desulfobacteria</taxon>
        <taxon>Desulfobacterales</taxon>
        <taxon>Desulfococcaceae</taxon>
        <taxon>Desulfonema</taxon>
    </lineage>
</organism>
<evidence type="ECO:0000313" key="1">
    <source>
        <dbReference type="EMBL" id="QTA88751.1"/>
    </source>
</evidence>
<proteinExistence type="predicted"/>
<name>A0A975GP85_9BACT</name>
<gene>
    <name evidence="1" type="ORF">dnm_047980</name>
</gene>
<dbReference type="KEGG" id="dmm:dnm_047980"/>
<dbReference type="AlphaFoldDB" id="A0A975GP85"/>
<sequence>MQLRKSIFHTPEKIPENPLTLKSTVLGNAGGWFGRLKQQIYS</sequence>
<dbReference type="EMBL" id="CP061800">
    <property type="protein sequence ID" value="QTA88751.1"/>
    <property type="molecule type" value="Genomic_DNA"/>
</dbReference>
<keyword evidence="2" id="KW-1185">Reference proteome</keyword>
<reference evidence="1" key="1">
    <citation type="journal article" date="2021" name="Microb. Physiol.">
        <title>Proteogenomic Insights into the Physiology of Marine, Sulfate-Reducing, Filamentous Desulfonema limicola and Desulfonema magnum.</title>
        <authorList>
            <person name="Schnaars V."/>
            <person name="Wohlbrand L."/>
            <person name="Scheve S."/>
            <person name="Hinrichs C."/>
            <person name="Reinhardt R."/>
            <person name="Rabus R."/>
        </authorList>
    </citation>
    <scope>NUCLEOTIDE SEQUENCE</scope>
    <source>
        <strain evidence="1">4be13</strain>
    </source>
</reference>
<dbReference type="Proteomes" id="UP000663722">
    <property type="component" value="Chromosome"/>
</dbReference>
<evidence type="ECO:0000313" key="2">
    <source>
        <dbReference type="Proteomes" id="UP000663722"/>
    </source>
</evidence>
<accession>A0A975GP85</accession>
<protein>
    <submittedName>
        <fullName evidence="1">Uncharacterized protein</fullName>
    </submittedName>
</protein>